<organism evidence="1 2">
    <name type="scientific">Deinococcus multiflagellatus</name>
    <dbReference type="NCBI Taxonomy" id="1656887"/>
    <lineage>
        <taxon>Bacteria</taxon>
        <taxon>Thermotogati</taxon>
        <taxon>Deinococcota</taxon>
        <taxon>Deinococci</taxon>
        <taxon>Deinococcales</taxon>
        <taxon>Deinococcaceae</taxon>
        <taxon>Deinococcus</taxon>
    </lineage>
</organism>
<reference evidence="2" key="1">
    <citation type="journal article" date="2019" name="Int. J. Syst. Evol. Microbiol.">
        <title>The Global Catalogue of Microorganisms (GCM) 10K type strain sequencing project: providing services to taxonomists for standard genome sequencing and annotation.</title>
        <authorList>
            <consortium name="The Broad Institute Genomics Platform"/>
            <consortium name="The Broad Institute Genome Sequencing Center for Infectious Disease"/>
            <person name="Wu L."/>
            <person name="Ma J."/>
        </authorList>
    </citation>
    <scope>NUCLEOTIDE SEQUENCE [LARGE SCALE GENOMIC DNA]</scope>
    <source>
        <strain evidence="2">CCUG 63830</strain>
    </source>
</reference>
<dbReference type="RefSeq" id="WP_224610864.1">
    <property type="nucleotide sequence ID" value="NZ_JAIQXV010000016.1"/>
</dbReference>
<dbReference type="EMBL" id="JBHSWB010000002">
    <property type="protein sequence ID" value="MFC6662557.1"/>
    <property type="molecule type" value="Genomic_DNA"/>
</dbReference>
<sequence length="287" mass="32028">MLTLQLHAALATAIQTYAQRFQGGRVQRTTALNAAGMLLGYPNHRMARYDLEAGDEPSVAEIILGQTYLTRAEQALHHVARQSNHTGLLTPVDAAAFAQEMLVSYDLALWQALGIDEEALWALVDPGHSTVVADARPWVCRALQRGLAYVLGQRYIGQFGMIDNQRFYTVIQRQQLADVNGSSPRTGRVRRGMEFSYQKLRPNIFYRARVDFSTPRLALPFLTPEMEADYDAYMMSLCDSVHAVYAQPSQQAATAWANLCGSSPVREGFTLISVAGDRLNFEWVPTR</sequence>
<accession>A0ABW1ZSS7</accession>
<gene>
    <name evidence="1" type="ORF">ACFP90_21105</name>
</gene>
<comment type="caution">
    <text evidence="1">The sequence shown here is derived from an EMBL/GenBank/DDBJ whole genome shotgun (WGS) entry which is preliminary data.</text>
</comment>
<proteinExistence type="predicted"/>
<evidence type="ECO:0000313" key="1">
    <source>
        <dbReference type="EMBL" id="MFC6662557.1"/>
    </source>
</evidence>
<protein>
    <submittedName>
        <fullName evidence="1">Uncharacterized protein</fullName>
    </submittedName>
</protein>
<dbReference type="Proteomes" id="UP001596317">
    <property type="component" value="Unassembled WGS sequence"/>
</dbReference>
<keyword evidence="2" id="KW-1185">Reference proteome</keyword>
<name>A0ABW1ZSS7_9DEIO</name>
<evidence type="ECO:0000313" key="2">
    <source>
        <dbReference type="Proteomes" id="UP001596317"/>
    </source>
</evidence>